<proteinExistence type="predicted"/>
<dbReference type="SUPFAM" id="SSF52047">
    <property type="entry name" value="RNI-like"/>
    <property type="match status" value="1"/>
</dbReference>
<accession>Q9N4F6</accession>
<name>Q9N4F6_CAEEL</name>
<evidence type="ECO:0000313" key="1">
    <source>
        <dbReference type="EMBL" id="CCD72405.2"/>
    </source>
</evidence>
<dbReference type="AGR" id="WB:WBGene00022197"/>
<sequence length="296" mass="33773">MDSKSKPMTVFSIESVLSQFSIKKLWEIRSKNEVLRNISDKMDPNKTNKWPVKLIKIDGNEISKPDGFTTEGHVTIKGFRQTRWMVPQIFRIIDSSQEVLEKSLIPVAESFCKKMASIEISSSESVTDKYIKTAFNLINNSPKLQVLSLHVNNLSERHLLDVLNRLKLQENGKDTLSLSLNSSTELTSRFISEVLKTGLPNLNILVKAPHPGEALVVNRAAIVQFFENYEPAENVPGINRSLIFDTMEETLVESIFDDLKRMHPTTSNVYLENGALMFCTHGPKYWIRFEVWFPGR</sequence>
<gene>
    <name evidence="1" type="ORF">CELE_Y71H2B.8</name>
    <name evidence="1 3" type="ORF">Y71H2B.8</name>
</gene>
<dbReference type="EMBL" id="BX284603">
    <property type="protein sequence ID" value="CCD72405.2"/>
    <property type="molecule type" value="Genomic_DNA"/>
</dbReference>
<reference evidence="1 2" key="1">
    <citation type="journal article" date="1998" name="Science">
        <title>Genome sequence of the nematode C. elegans: a platform for investigating biology.</title>
        <authorList>
            <consortium name="The C. elegans sequencing consortium"/>
            <person name="Sulson J.E."/>
            <person name="Waterston R."/>
        </authorList>
    </citation>
    <scope>NUCLEOTIDE SEQUENCE [LARGE SCALE GENOMIC DNA]</scope>
    <source>
        <strain evidence="1 2">Bristol N2</strain>
    </source>
</reference>
<dbReference type="Bgee" id="WBGene00022197">
    <property type="expression patterns" value="Expressed in pharyngeal muscle cell (C elegans) and 3 other cell types or tissues"/>
</dbReference>
<dbReference type="PaxDb" id="6239-Y71H2B.8"/>
<dbReference type="OrthoDB" id="5879032at2759"/>
<keyword evidence="2" id="KW-1185">Reference proteome</keyword>
<dbReference type="UCSC" id="Y71H2B.8">
    <property type="organism name" value="c. elegans"/>
</dbReference>
<dbReference type="STRING" id="6239.Y71H2B.8.1"/>
<dbReference type="InParanoid" id="Q9N4F6"/>
<dbReference type="HOGENOM" id="CLU_977388_0_0_1"/>
<dbReference type="FunCoup" id="Q9N4F6">
    <property type="interactions" value="817"/>
</dbReference>
<organism evidence="1 2">
    <name type="scientific">Caenorhabditis elegans</name>
    <dbReference type="NCBI Taxonomy" id="6239"/>
    <lineage>
        <taxon>Eukaryota</taxon>
        <taxon>Metazoa</taxon>
        <taxon>Ecdysozoa</taxon>
        <taxon>Nematoda</taxon>
        <taxon>Chromadorea</taxon>
        <taxon>Rhabditida</taxon>
        <taxon>Rhabditina</taxon>
        <taxon>Rhabditomorpha</taxon>
        <taxon>Rhabditoidea</taxon>
        <taxon>Rhabditidae</taxon>
        <taxon>Peloderinae</taxon>
        <taxon>Caenorhabditis</taxon>
    </lineage>
</organism>
<dbReference type="eggNOG" id="ENOG502TIU1">
    <property type="taxonomic scope" value="Eukaryota"/>
</dbReference>
<dbReference type="WormBase" id="Y71H2B.8">
    <property type="protein sequence ID" value="CE54191"/>
    <property type="gene ID" value="WBGene00022197"/>
</dbReference>
<dbReference type="Proteomes" id="UP000001940">
    <property type="component" value="Chromosome III"/>
</dbReference>
<evidence type="ECO:0000313" key="2">
    <source>
        <dbReference type="Proteomes" id="UP000001940"/>
    </source>
</evidence>
<protein>
    <submittedName>
        <fullName evidence="1">FTH domain-containing protein</fullName>
    </submittedName>
</protein>
<dbReference type="AlphaFoldDB" id="Q9N4F6"/>
<evidence type="ECO:0000313" key="3">
    <source>
        <dbReference type="WormBase" id="Y71H2B.8"/>
    </source>
</evidence>